<feature type="domain" description="HTH tetR-type" evidence="5">
    <location>
        <begin position="6"/>
        <end position="66"/>
    </location>
</feature>
<dbReference type="PROSITE" id="PS50977">
    <property type="entry name" value="HTH_TETR_2"/>
    <property type="match status" value="1"/>
</dbReference>
<gene>
    <name evidence="6" type="ORF">SAMN04490243_0798</name>
</gene>
<evidence type="ECO:0000256" key="3">
    <source>
        <dbReference type="ARBA" id="ARBA00023163"/>
    </source>
</evidence>
<proteinExistence type="predicted"/>
<dbReference type="Proteomes" id="UP000199534">
    <property type="component" value="Unassembled WGS sequence"/>
</dbReference>
<dbReference type="OrthoDB" id="9795242at2"/>
<dbReference type="Pfam" id="PF16925">
    <property type="entry name" value="TetR_C_13"/>
    <property type="match status" value="1"/>
</dbReference>
<dbReference type="RefSeq" id="WP_092980861.1">
    <property type="nucleotide sequence ID" value="NZ_FOYQ01000001.1"/>
</dbReference>
<dbReference type="PANTHER" id="PTHR47506">
    <property type="entry name" value="TRANSCRIPTIONAL REGULATORY PROTEIN"/>
    <property type="match status" value="1"/>
</dbReference>
<evidence type="ECO:0000313" key="6">
    <source>
        <dbReference type="EMBL" id="SFR34226.1"/>
    </source>
</evidence>
<dbReference type="InterPro" id="IPR011075">
    <property type="entry name" value="TetR_C"/>
</dbReference>
<accession>A0A1I6FWG2</accession>
<dbReference type="PANTHER" id="PTHR47506:SF10">
    <property type="entry name" value="TRANSCRIPTIONAL REGULATORY PROTEIN"/>
    <property type="match status" value="1"/>
</dbReference>
<keyword evidence="7" id="KW-1185">Reference proteome</keyword>
<protein>
    <submittedName>
        <fullName evidence="6">Transcriptional regulator, TetR family</fullName>
    </submittedName>
</protein>
<keyword evidence="2 4" id="KW-0238">DNA-binding</keyword>
<dbReference type="Gene3D" id="1.10.10.60">
    <property type="entry name" value="Homeodomain-like"/>
    <property type="match status" value="1"/>
</dbReference>
<dbReference type="InterPro" id="IPR009057">
    <property type="entry name" value="Homeodomain-like_sf"/>
</dbReference>
<dbReference type="AlphaFoldDB" id="A0A1I6FWG2"/>
<evidence type="ECO:0000256" key="4">
    <source>
        <dbReference type="PROSITE-ProRule" id="PRU00335"/>
    </source>
</evidence>
<evidence type="ECO:0000313" key="7">
    <source>
        <dbReference type="Proteomes" id="UP000199534"/>
    </source>
</evidence>
<dbReference type="InterPro" id="IPR036271">
    <property type="entry name" value="Tet_transcr_reg_TetR-rel_C_sf"/>
</dbReference>
<organism evidence="6 7">
    <name type="scientific">Robiginitalea myxolifaciens</name>
    <dbReference type="NCBI Taxonomy" id="400055"/>
    <lineage>
        <taxon>Bacteria</taxon>
        <taxon>Pseudomonadati</taxon>
        <taxon>Bacteroidota</taxon>
        <taxon>Flavobacteriia</taxon>
        <taxon>Flavobacteriales</taxon>
        <taxon>Flavobacteriaceae</taxon>
        <taxon>Robiginitalea</taxon>
    </lineage>
</organism>
<dbReference type="PRINTS" id="PR00455">
    <property type="entry name" value="HTHTETR"/>
</dbReference>
<reference evidence="6 7" key="1">
    <citation type="submission" date="2016-10" db="EMBL/GenBank/DDBJ databases">
        <authorList>
            <person name="de Groot N.N."/>
        </authorList>
    </citation>
    <scope>NUCLEOTIDE SEQUENCE [LARGE SCALE GENOMIC DNA]</scope>
    <source>
        <strain evidence="6 7">DSM 21019</strain>
    </source>
</reference>
<dbReference type="SUPFAM" id="SSF46689">
    <property type="entry name" value="Homeodomain-like"/>
    <property type="match status" value="1"/>
</dbReference>
<dbReference type="EMBL" id="FOYQ01000001">
    <property type="protein sequence ID" value="SFR34226.1"/>
    <property type="molecule type" value="Genomic_DNA"/>
</dbReference>
<keyword evidence="3" id="KW-0804">Transcription</keyword>
<dbReference type="GO" id="GO:0003677">
    <property type="term" value="F:DNA binding"/>
    <property type="evidence" value="ECO:0007669"/>
    <property type="project" value="UniProtKB-UniRule"/>
</dbReference>
<sequence length="197" mass="22217">MPRTKAFDENEVLNKAMELFWKKGFHATSMQDIVETLGINRASLYNTYGDKMQLFRSAIDQYLSGNYSRLDGILNSEENVHAAFRRLFEGALEQACNDPEKKGCFIVNITTEFVPGPPEISGVLQQNRRAVTEIFENRLNRGKQAGQLSDSMDTSAVASFLLTQYYGLMAISKTSMSRDEMQQVLNIALDSLKPRSL</sequence>
<dbReference type="STRING" id="400055.SAMN04490243_0798"/>
<evidence type="ECO:0000256" key="1">
    <source>
        <dbReference type="ARBA" id="ARBA00023015"/>
    </source>
</evidence>
<name>A0A1I6FWG2_9FLAO</name>
<feature type="DNA-binding region" description="H-T-H motif" evidence="4">
    <location>
        <begin position="29"/>
        <end position="48"/>
    </location>
</feature>
<dbReference type="SUPFAM" id="SSF48498">
    <property type="entry name" value="Tetracyclin repressor-like, C-terminal domain"/>
    <property type="match status" value="1"/>
</dbReference>
<dbReference type="InterPro" id="IPR001647">
    <property type="entry name" value="HTH_TetR"/>
</dbReference>
<evidence type="ECO:0000259" key="5">
    <source>
        <dbReference type="PROSITE" id="PS50977"/>
    </source>
</evidence>
<dbReference type="Pfam" id="PF00440">
    <property type="entry name" value="TetR_N"/>
    <property type="match status" value="1"/>
</dbReference>
<dbReference type="Gene3D" id="1.10.357.10">
    <property type="entry name" value="Tetracycline Repressor, domain 2"/>
    <property type="match status" value="1"/>
</dbReference>
<keyword evidence="1" id="KW-0805">Transcription regulation</keyword>
<evidence type="ECO:0000256" key="2">
    <source>
        <dbReference type="ARBA" id="ARBA00023125"/>
    </source>
</evidence>